<dbReference type="CDD" id="cd13520">
    <property type="entry name" value="PBP2_TAXI_TRAP"/>
    <property type="match status" value="1"/>
</dbReference>
<sequence length="326" mass="33606">MNMLKRPLRALGLAGTVAATVLMAQGAGAQQRMSVAGGSTGGVFFPLATGMAEMLSQTIEGYDFTGGATGGSGENVRLLGTNSAQFGLIMADAAYNGHYGKEAFEAEGGYDKVVGIMMTYNQAMHLIVPADSAIETMADLEGKRVSPGPAGSGTALMAGTILDAYGLAGKLTLDPLSHSQQMTALGDGQLDAAFLLLPTGAAAVTSHAAAHPIRFIAMDDAEAITKLTEAYPFYFPTEIAAGAYEGQPDAVATVGVAVTLAASADVPEEIAYEATKLFNEHPDQLATYHAIAKSISADTALTGMPIPLHPGAQRYYEEVGNPGLKK</sequence>
<evidence type="ECO:0000313" key="3">
    <source>
        <dbReference type="Proteomes" id="UP001191082"/>
    </source>
</evidence>
<organism evidence="2 3">
    <name type="scientific">Arenibacterium halophilum</name>
    <dbReference type="NCBI Taxonomy" id="2583821"/>
    <lineage>
        <taxon>Bacteria</taxon>
        <taxon>Pseudomonadati</taxon>
        <taxon>Pseudomonadota</taxon>
        <taxon>Alphaproteobacteria</taxon>
        <taxon>Rhodobacterales</taxon>
        <taxon>Paracoccaceae</taxon>
        <taxon>Arenibacterium</taxon>
    </lineage>
</organism>
<dbReference type="Gene3D" id="3.40.190.10">
    <property type="entry name" value="Periplasmic binding protein-like II"/>
    <property type="match status" value="2"/>
</dbReference>
<feature type="chain" id="PRO_5045424846" evidence="1">
    <location>
        <begin position="30"/>
        <end position="326"/>
    </location>
</feature>
<protein>
    <submittedName>
        <fullName evidence="2">TAXI family TRAP transporter solute-binding subunit</fullName>
    </submittedName>
</protein>
<reference evidence="2 3" key="1">
    <citation type="submission" date="2019-05" db="EMBL/GenBank/DDBJ databases">
        <title>Marivita sp. nov. isolated from sea sediment.</title>
        <authorList>
            <person name="Kim W."/>
        </authorList>
    </citation>
    <scope>NUCLEOTIDE SEQUENCE [LARGE SCALE GENOMIC DNA]</scope>
    <source>
        <strain evidence="2 3">CAU 1492</strain>
    </source>
</reference>
<accession>A0ABY2WXZ0</accession>
<dbReference type="SUPFAM" id="SSF53850">
    <property type="entry name" value="Periplasmic binding protein-like II"/>
    <property type="match status" value="1"/>
</dbReference>
<gene>
    <name evidence="2" type="ORF">FGK64_21525</name>
</gene>
<dbReference type="PANTHER" id="PTHR42941">
    <property type="entry name" value="SLL1037 PROTEIN"/>
    <property type="match status" value="1"/>
</dbReference>
<dbReference type="InterPro" id="IPR011852">
    <property type="entry name" value="TRAP_TAXI"/>
</dbReference>
<comment type="caution">
    <text evidence="2">The sequence shown here is derived from an EMBL/GenBank/DDBJ whole genome shotgun (WGS) entry which is preliminary data.</text>
</comment>
<keyword evidence="1" id="KW-0732">Signal</keyword>
<dbReference type="NCBIfam" id="TIGR02122">
    <property type="entry name" value="TRAP_TAXI"/>
    <property type="match status" value="1"/>
</dbReference>
<feature type="signal peptide" evidence="1">
    <location>
        <begin position="1"/>
        <end position="29"/>
    </location>
</feature>
<evidence type="ECO:0000313" key="2">
    <source>
        <dbReference type="EMBL" id="TMV07448.1"/>
    </source>
</evidence>
<name>A0ABY2WXZ0_9RHOB</name>
<keyword evidence="3" id="KW-1185">Reference proteome</keyword>
<dbReference type="Pfam" id="PF16868">
    <property type="entry name" value="NMT1_3"/>
    <property type="match status" value="1"/>
</dbReference>
<dbReference type="RefSeq" id="WP_138865924.1">
    <property type="nucleotide sequence ID" value="NZ_VCPC01000008.1"/>
</dbReference>
<dbReference type="PANTHER" id="PTHR42941:SF1">
    <property type="entry name" value="SLL1037 PROTEIN"/>
    <property type="match status" value="1"/>
</dbReference>
<evidence type="ECO:0000256" key="1">
    <source>
        <dbReference type="SAM" id="SignalP"/>
    </source>
</evidence>
<dbReference type="EMBL" id="VCPC01000008">
    <property type="protein sequence ID" value="TMV07448.1"/>
    <property type="molecule type" value="Genomic_DNA"/>
</dbReference>
<proteinExistence type="predicted"/>
<dbReference type="Proteomes" id="UP001191082">
    <property type="component" value="Unassembled WGS sequence"/>
</dbReference>